<dbReference type="EMBL" id="CP043732">
    <property type="protein sequence ID" value="QMU97422.1"/>
    <property type="molecule type" value="Genomic_DNA"/>
</dbReference>
<feature type="compositionally biased region" description="Low complexity" evidence="2">
    <location>
        <begin position="58"/>
        <end position="75"/>
    </location>
</feature>
<keyword evidence="1" id="KW-0175">Coiled coil</keyword>
<dbReference type="AlphaFoldDB" id="A0A7D8AGU1"/>
<evidence type="ECO:0000256" key="2">
    <source>
        <dbReference type="SAM" id="MobiDB-lite"/>
    </source>
</evidence>
<dbReference type="Proteomes" id="UP000515708">
    <property type="component" value="Chromosome"/>
</dbReference>
<proteinExistence type="predicted"/>
<feature type="compositionally biased region" description="Basic and acidic residues" evidence="2">
    <location>
        <begin position="11"/>
        <end position="25"/>
    </location>
</feature>
<name>A0A7D8AGU1_9MICO</name>
<feature type="compositionally biased region" description="Low complexity" evidence="2">
    <location>
        <begin position="364"/>
        <end position="373"/>
    </location>
</feature>
<evidence type="ECO:0000313" key="4">
    <source>
        <dbReference type="Proteomes" id="UP000515708"/>
    </source>
</evidence>
<protein>
    <submittedName>
        <fullName evidence="3">Uncharacterized protein</fullName>
    </submittedName>
</protein>
<feature type="compositionally biased region" description="Basic and acidic residues" evidence="2">
    <location>
        <begin position="341"/>
        <end position="363"/>
    </location>
</feature>
<accession>A0A7D8AGU1</accession>
<dbReference type="RefSeq" id="WP_182252420.1">
    <property type="nucleotide sequence ID" value="NZ_CP043732.1"/>
</dbReference>
<evidence type="ECO:0000313" key="3">
    <source>
        <dbReference type="EMBL" id="QMU97422.1"/>
    </source>
</evidence>
<reference evidence="3 4" key="1">
    <citation type="journal article" date="2020" name="Front. Microbiol.">
        <title>Design of Bacterial Strain-Specific qPCR Assays Using NGS Data and Publicly Available Resources and Its Application to Track Biocontrol Strains.</title>
        <authorList>
            <person name="Hernandez I."/>
            <person name="Sant C."/>
            <person name="Martinez R."/>
            <person name="Fernandez C."/>
        </authorList>
    </citation>
    <scope>NUCLEOTIDE SEQUENCE [LARGE SCALE GENOMIC DNA]</scope>
    <source>
        <strain evidence="3 4">B24</strain>
    </source>
</reference>
<feature type="region of interest" description="Disordered" evidence="2">
    <location>
        <begin position="341"/>
        <end position="390"/>
    </location>
</feature>
<organism evidence="3 4">
    <name type="scientific">Microbacterium esteraromaticum</name>
    <dbReference type="NCBI Taxonomy" id="57043"/>
    <lineage>
        <taxon>Bacteria</taxon>
        <taxon>Bacillati</taxon>
        <taxon>Actinomycetota</taxon>
        <taxon>Actinomycetes</taxon>
        <taxon>Micrococcales</taxon>
        <taxon>Microbacteriaceae</taxon>
        <taxon>Microbacterium</taxon>
    </lineage>
</organism>
<sequence length="390" mass="40751">MTTLDDLFPEGGRRCQDAPADRSQADRLGSLLGDRRPAQPDPSTASSRDALIALVRSTPTGQQPQAPRAATRTAPYGGRPRRSRDAVSVAAASLAALAVAAASLTWGVQAATADPASDALTILADDERTIEGVELGLATARSRLAAELEESLVGVDEIRAALEVTREATDPADIPPGSAEPGDGAGVIPIADAAALDAALSAVDAHRSALAATELPSLPTQYRRAQGGADDLESVGQALDAAQKRLSDLDRAAVELREVREGLQTSRAVLGDALDRFRATFPAAAERAVRDHPEAGQDEQDAVIAAAEAVAEADLGTGAGRSTLGAFRDAVIALAEDHVHARRLEEERERELQREQERRRSQPEPDSGPTTPSDDPPTEPSPSPSPSPEE</sequence>
<gene>
    <name evidence="3" type="ORF">FVO59_09485</name>
</gene>
<feature type="coiled-coil region" evidence="1">
    <location>
        <begin position="232"/>
        <end position="259"/>
    </location>
</feature>
<feature type="compositionally biased region" description="Pro residues" evidence="2">
    <location>
        <begin position="374"/>
        <end position="390"/>
    </location>
</feature>
<feature type="region of interest" description="Disordered" evidence="2">
    <location>
        <begin position="1"/>
        <end position="85"/>
    </location>
</feature>
<evidence type="ECO:0000256" key="1">
    <source>
        <dbReference type="SAM" id="Coils"/>
    </source>
</evidence>